<evidence type="ECO:0000259" key="12">
    <source>
        <dbReference type="PROSITE" id="PS50109"/>
    </source>
</evidence>
<evidence type="ECO:0000256" key="5">
    <source>
        <dbReference type="ARBA" id="ARBA00022679"/>
    </source>
</evidence>
<evidence type="ECO:0000256" key="4">
    <source>
        <dbReference type="ARBA" id="ARBA00022553"/>
    </source>
</evidence>
<evidence type="ECO:0000256" key="8">
    <source>
        <dbReference type="ARBA" id="ARBA00022989"/>
    </source>
</evidence>
<evidence type="ECO:0000256" key="6">
    <source>
        <dbReference type="ARBA" id="ARBA00022692"/>
    </source>
</evidence>
<keyword evidence="6 11" id="KW-0812">Transmembrane</keyword>
<sequence length="477" mass="54383">MKTFFRGIRRYLASAFLIIVLILVSNFVVLFYMMYSTTGGDGTSSITLRNTLESAGQDISLTENGYRMSKKGRNALKEYGFVWAMALNEEGKVIWEWKLPDDIPRQYSVFDVASFSRWYLNDYPVRVWNVNNMLLVCAQSPDEIAILNLPVSVQQIVNFPYCIQLFVIVNLAVILLFVVIFGWRFYASVKPLSEGIEGLSRKKPVHLKEKGSVRELAEKLNATSDILMEQEEKLSRRDQARADWIAGVSHDIRTPLTLIVGYSERLMDNPLLGEEEKEMAQTIQRQSGLIKQLIEDLNLTSKLSYDTFPLHLKTCAPAQTLRECIADIYNSGLQSQYSIEIAVTDEAEKFRLPADEPLMKRAIHNVLGNSIRHNPEGCQVNVRLSSDGQNLHYLFEDSGPGIPDEIVACLDAEEEDKNHRQKASERREAVSQPHIMGMRLTRQIVKLHGGSVYYYKRKNGNYDCGFVVPGDYFLRKM</sequence>
<reference evidence="13" key="1">
    <citation type="journal article" date="2021" name="PeerJ">
        <title>Extensive microbial diversity within the chicken gut microbiome revealed by metagenomics and culture.</title>
        <authorList>
            <person name="Gilroy R."/>
            <person name="Ravi A."/>
            <person name="Getino M."/>
            <person name="Pursley I."/>
            <person name="Horton D.L."/>
            <person name="Alikhan N.F."/>
            <person name="Baker D."/>
            <person name="Gharbi K."/>
            <person name="Hall N."/>
            <person name="Watson M."/>
            <person name="Adriaenssens E.M."/>
            <person name="Foster-Nyarko E."/>
            <person name="Jarju S."/>
            <person name="Secka A."/>
            <person name="Antonio M."/>
            <person name="Oren A."/>
            <person name="Chaudhuri R.R."/>
            <person name="La Ragione R."/>
            <person name="Hildebrand F."/>
            <person name="Pallen M.J."/>
        </authorList>
    </citation>
    <scope>NUCLEOTIDE SEQUENCE</scope>
    <source>
        <strain evidence="13">CHK179-28034</strain>
    </source>
</reference>
<dbReference type="PROSITE" id="PS50109">
    <property type="entry name" value="HIS_KIN"/>
    <property type="match status" value="1"/>
</dbReference>
<feature type="transmembrane region" description="Helical" evidence="11">
    <location>
        <begin position="163"/>
        <end position="183"/>
    </location>
</feature>
<dbReference type="InterPro" id="IPR003594">
    <property type="entry name" value="HATPase_dom"/>
</dbReference>
<evidence type="ECO:0000256" key="7">
    <source>
        <dbReference type="ARBA" id="ARBA00022777"/>
    </source>
</evidence>
<comment type="subcellular location">
    <subcellularLocation>
        <location evidence="2">Membrane</location>
        <topology evidence="2">Multi-pass membrane protein</topology>
    </subcellularLocation>
</comment>
<evidence type="ECO:0000256" key="11">
    <source>
        <dbReference type="SAM" id="Phobius"/>
    </source>
</evidence>
<dbReference type="Gene3D" id="1.10.287.130">
    <property type="match status" value="1"/>
</dbReference>
<keyword evidence="5" id="KW-0808">Transferase</keyword>
<dbReference type="PANTHER" id="PTHR45528:SF8">
    <property type="entry name" value="HISTIDINE KINASE"/>
    <property type="match status" value="1"/>
</dbReference>
<dbReference type="SUPFAM" id="SSF55874">
    <property type="entry name" value="ATPase domain of HSP90 chaperone/DNA topoisomerase II/histidine kinase"/>
    <property type="match status" value="1"/>
</dbReference>
<dbReference type="SUPFAM" id="SSF47384">
    <property type="entry name" value="Homodimeric domain of signal transducing histidine kinase"/>
    <property type="match status" value="1"/>
</dbReference>
<protein>
    <recommendedName>
        <fullName evidence="3">histidine kinase</fullName>
        <ecNumber evidence="3">2.7.13.3</ecNumber>
    </recommendedName>
</protein>
<dbReference type="Pfam" id="PF00512">
    <property type="entry name" value="HisKA"/>
    <property type="match status" value="1"/>
</dbReference>
<proteinExistence type="predicted"/>
<comment type="caution">
    <text evidence="13">The sequence shown here is derived from an EMBL/GenBank/DDBJ whole genome shotgun (WGS) entry which is preliminary data.</text>
</comment>
<organism evidence="13 14">
    <name type="scientific">Candidatus Anaerobutyricum stercoris</name>
    <dbReference type="NCBI Taxonomy" id="2838457"/>
    <lineage>
        <taxon>Bacteria</taxon>
        <taxon>Bacillati</taxon>
        <taxon>Bacillota</taxon>
        <taxon>Clostridia</taxon>
        <taxon>Lachnospirales</taxon>
        <taxon>Lachnospiraceae</taxon>
        <taxon>Anaerobutyricum</taxon>
    </lineage>
</organism>
<feature type="domain" description="Histidine kinase" evidence="12">
    <location>
        <begin position="247"/>
        <end position="472"/>
    </location>
</feature>
<feature type="transmembrane region" description="Helical" evidence="11">
    <location>
        <begin position="12"/>
        <end position="35"/>
    </location>
</feature>
<evidence type="ECO:0000256" key="1">
    <source>
        <dbReference type="ARBA" id="ARBA00000085"/>
    </source>
</evidence>
<dbReference type="Proteomes" id="UP000824049">
    <property type="component" value="Unassembled WGS sequence"/>
</dbReference>
<dbReference type="InterPro" id="IPR005467">
    <property type="entry name" value="His_kinase_dom"/>
</dbReference>
<keyword evidence="7 13" id="KW-0418">Kinase</keyword>
<accession>A0A9D2EMJ1</accession>
<keyword evidence="10 11" id="KW-0472">Membrane</keyword>
<dbReference type="EMBL" id="DXBR01000086">
    <property type="protein sequence ID" value="HIZ40150.1"/>
    <property type="molecule type" value="Genomic_DNA"/>
</dbReference>
<evidence type="ECO:0000313" key="13">
    <source>
        <dbReference type="EMBL" id="HIZ40150.1"/>
    </source>
</evidence>
<evidence type="ECO:0000256" key="2">
    <source>
        <dbReference type="ARBA" id="ARBA00004141"/>
    </source>
</evidence>
<dbReference type="AlphaFoldDB" id="A0A9D2EMJ1"/>
<dbReference type="InterPro" id="IPR050398">
    <property type="entry name" value="HssS/ArlS-like"/>
</dbReference>
<dbReference type="InterPro" id="IPR036890">
    <property type="entry name" value="HATPase_C_sf"/>
</dbReference>
<dbReference type="PANTHER" id="PTHR45528">
    <property type="entry name" value="SENSOR HISTIDINE KINASE CPXA"/>
    <property type="match status" value="1"/>
</dbReference>
<dbReference type="GO" id="GO:0000155">
    <property type="term" value="F:phosphorelay sensor kinase activity"/>
    <property type="evidence" value="ECO:0007669"/>
    <property type="project" value="InterPro"/>
</dbReference>
<dbReference type="InterPro" id="IPR003661">
    <property type="entry name" value="HisK_dim/P_dom"/>
</dbReference>
<dbReference type="SMART" id="SM00388">
    <property type="entry name" value="HisKA"/>
    <property type="match status" value="1"/>
</dbReference>
<reference evidence="13" key="2">
    <citation type="submission" date="2021-04" db="EMBL/GenBank/DDBJ databases">
        <authorList>
            <person name="Gilroy R."/>
        </authorList>
    </citation>
    <scope>NUCLEOTIDE SEQUENCE</scope>
    <source>
        <strain evidence="13">CHK179-28034</strain>
    </source>
</reference>
<dbReference type="SMART" id="SM00387">
    <property type="entry name" value="HATPase_c"/>
    <property type="match status" value="1"/>
</dbReference>
<dbReference type="Pfam" id="PF02518">
    <property type="entry name" value="HATPase_c"/>
    <property type="match status" value="1"/>
</dbReference>
<dbReference type="EC" id="2.7.13.3" evidence="3"/>
<keyword evidence="8 11" id="KW-1133">Transmembrane helix</keyword>
<evidence type="ECO:0000256" key="10">
    <source>
        <dbReference type="ARBA" id="ARBA00023136"/>
    </source>
</evidence>
<dbReference type="GO" id="GO:0005886">
    <property type="term" value="C:plasma membrane"/>
    <property type="evidence" value="ECO:0007669"/>
    <property type="project" value="TreeGrafter"/>
</dbReference>
<evidence type="ECO:0000313" key="14">
    <source>
        <dbReference type="Proteomes" id="UP000824049"/>
    </source>
</evidence>
<evidence type="ECO:0000256" key="3">
    <source>
        <dbReference type="ARBA" id="ARBA00012438"/>
    </source>
</evidence>
<keyword evidence="9" id="KW-0902">Two-component regulatory system</keyword>
<dbReference type="CDD" id="cd00082">
    <property type="entry name" value="HisKA"/>
    <property type="match status" value="1"/>
</dbReference>
<dbReference type="Gene3D" id="3.30.565.10">
    <property type="entry name" value="Histidine kinase-like ATPase, C-terminal domain"/>
    <property type="match status" value="1"/>
</dbReference>
<comment type="catalytic activity">
    <reaction evidence="1">
        <text>ATP + protein L-histidine = ADP + protein N-phospho-L-histidine.</text>
        <dbReference type="EC" id="2.7.13.3"/>
    </reaction>
</comment>
<name>A0A9D2EMJ1_9FIRM</name>
<evidence type="ECO:0000256" key="9">
    <source>
        <dbReference type="ARBA" id="ARBA00023012"/>
    </source>
</evidence>
<keyword evidence="4" id="KW-0597">Phosphoprotein</keyword>
<dbReference type="InterPro" id="IPR036097">
    <property type="entry name" value="HisK_dim/P_sf"/>
</dbReference>
<gene>
    <name evidence="13" type="ORF">H9968_09560</name>
</gene>